<feature type="region of interest" description="Disordered" evidence="1">
    <location>
        <begin position="465"/>
        <end position="604"/>
    </location>
</feature>
<dbReference type="AlphaFoldDB" id="A0A0D2AAP9"/>
<feature type="compositionally biased region" description="Low complexity" evidence="1">
    <location>
        <begin position="704"/>
        <end position="714"/>
    </location>
</feature>
<feature type="compositionally biased region" description="Low complexity" evidence="1">
    <location>
        <begin position="254"/>
        <end position="269"/>
    </location>
</feature>
<feature type="region of interest" description="Disordered" evidence="1">
    <location>
        <begin position="630"/>
        <end position="650"/>
    </location>
</feature>
<dbReference type="GeneID" id="27313125"/>
<dbReference type="VEuPathDB" id="FungiDB:PV09_05152"/>
<feature type="compositionally biased region" description="Polar residues" evidence="1">
    <location>
        <begin position="466"/>
        <end position="475"/>
    </location>
</feature>
<feature type="compositionally biased region" description="Polar residues" evidence="1">
    <location>
        <begin position="772"/>
        <end position="788"/>
    </location>
</feature>
<feature type="compositionally biased region" description="Polar residues" evidence="1">
    <location>
        <begin position="1"/>
        <end position="11"/>
    </location>
</feature>
<feature type="compositionally biased region" description="Basic and acidic residues" evidence="1">
    <location>
        <begin position="716"/>
        <end position="736"/>
    </location>
</feature>
<dbReference type="STRING" id="253628.A0A0D2AAP9"/>
<feature type="compositionally biased region" description="Polar residues" evidence="1">
    <location>
        <begin position="141"/>
        <end position="158"/>
    </location>
</feature>
<feature type="compositionally biased region" description="Polar residues" evidence="1">
    <location>
        <begin position="313"/>
        <end position="323"/>
    </location>
</feature>
<gene>
    <name evidence="2" type="ORF">PV09_05152</name>
</gene>
<feature type="compositionally biased region" description="Basic and acidic residues" evidence="1">
    <location>
        <begin position="546"/>
        <end position="558"/>
    </location>
</feature>
<feature type="compositionally biased region" description="Polar residues" evidence="1">
    <location>
        <begin position="507"/>
        <end position="518"/>
    </location>
</feature>
<feature type="compositionally biased region" description="Basic and acidic residues" evidence="1">
    <location>
        <begin position="287"/>
        <end position="311"/>
    </location>
</feature>
<keyword evidence="3" id="KW-1185">Reference proteome</keyword>
<evidence type="ECO:0000313" key="2">
    <source>
        <dbReference type="EMBL" id="KIW03853.1"/>
    </source>
</evidence>
<name>A0A0D2AAP9_9PEZI</name>
<dbReference type="RefSeq" id="XP_016213722.1">
    <property type="nucleotide sequence ID" value="XM_016358621.1"/>
</dbReference>
<dbReference type="InParanoid" id="A0A0D2AAP9"/>
<organism evidence="2 3">
    <name type="scientific">Verruconis gallopava</name>
    <dbReference type="NCBI Taxonomy" id="253628"/>
    <lineage>
        <taxon>Eukaryota</taxon>
        <taxon>Fungi</taxon>
        <taxon>Dikarya</taxon>
        <taxon>Ascomycota</taxon>
        <taxon>Pezizomycotina</taxon>
        <taxon>Dothideomycetes</taxon>
        <taxon>Pleosporomycetidae</taxon>
        <taxon>Venturiales</taxon>
        <taxon>Sympoventuriaceae</taxon>
        <taxon>Verruconis</taxon>
    </lineage>
</organism>
<sequence length="804" mass="86203">MELEDTSSNALRSEDAMDVDPQPQDPKPEIRKGPKWQIRTDSLVRPVSSGKANPLATNVSQTIAAINKNSFQASGKWSSTVDNMASARQSIDSSRSKVTSYTIATDKVDSVLGSNVSISTTHASTRRPLGDTSRANHATISLQADTNKSSNSQTTSVDQENKRSSYPPVAVRRQSLINMHSAQQRPRSPTGSIASTTSAVPRPRRPSGTNVSSRLSWIQSLENGSQNPGHEYMLKKLEGGVADKLRRFESQNNQASGSVSRSQSATRSSDAYSIEARRMSKTTTADESFRKKLEEQFQKKKKEDEERERKRASLNNTSRTPQQIIDYAELNDRDREAAINDLMKDGKGLENARALDAQARAVLKTQPRNGTQRSGTIFQNESAKTVSALEQSAINQRKVDVRGAPHKFGDAVPSGPRAQSTVGLLRTLSVQQKPKQTTITKPPRPVSYTAVPVIVDDDYDPFNYASYPSRSSIYSNPPEPPAMTPEIEVSEKEAVPEVESGNEAAESPTTADENSATQAGVVAEAATRPEKDKVRSPTPAASAEMSENKEQEAAKVTEEPSSTPDVKKERDSTPTQTASSWASRFQTQGGSHQAKDVTKTAELALPAPAKTTRVEMADAEIDTAQAVEKEVKPKAKEKPSPAVLASKLPLRGGSQKPAAVLASAAAATDPETSEALVAQEAVPASPTLIDVVKPKKATTEADAKISTAAVAASARPRLEEAKEKDETEKSDAKSADVKSAGTELPKASKPAEEVSTSARPCTPPKHTPASLLLTNGSVKIASPCSSPRSPKEFNAAALPRLGTT</sequence>
<feature type="region of interest" description="Disordered" evidence="1">
    <location>
        <begin position="180"/>
        <end position="213"/>
    </location>
</feature>
<dbReference type="Proteomes" id="UP000053259">
    <property type="component" value="Unassembled WGS sequence"/>
</dbReference>
<dbReference type="OrthoDB" id="4848429at2759"/>
<feature type="compositionally biased region" description="Basic and acidic residues" evidence="1">
    <location>
        <begin position="630"/>
        <end position="639"/>
    </location>
</feature>
<evidence type="ECO:0000256" key="1">
    <source>
        <dbReference type="SAM" id="MobiDB-lite"/>
    </source>
</evidence>
<feature type="region of interest" description="Disordered" evidence="1">
    <location>
        <begin position="141"/>
        <end position="168"/>
    </location>
</feature>
<reference evidence="2 3" key="1">
    <citation type="submission" date="2015-01" db="EMBL/GenBank/DDBJ databases">
        <title>The Genome Sequence of Ochroconis gallopava CBS43764.</title>
        <authorList>
            <consortium name="The Broad Institute Genomics Platform"/>
            <person name="Cuomo C."/>
            <person name="de Hoog S."/>
            <person name="Gorbushina A."/>
            <person name="Stielow B."/>
            <person name="Teixiera M."/>
            <person name="Abouelleil A."/>
            <person name="Chapman S.B."/>
            <person name="Priest M."/>
            <person name="Young S.K."/>
            <person name="Wortman J."/>
            <person name="Nusbaum C."/>
            <person name="Birren B."/>
        </authorList>
    </citation>
    <scope>NUCLEOTIDE SEQUENCE [LARGE SCALE GENOMIC DNA]</scope>
    <source>
        <strain evidence="2 3">CBS 43764</strain>
    </source>
</reference>
<dbReference type="EMBL" id="KN847543">
    <property type="protein sequence ID" value="KIW03853.1"/>
    <property type="molecule type" value="Genomic_DNA"/>
</dbReference>
<evidence type="ECO:0000313" key="3">
    <source>
        <dbReference type="Proteomes" id="UP000053259"/>
    </source>
</evidence>
<feature type="compositionally biased region" description="Polar residues" evidence="1">
    <location>
        <begin position="180"/>
        <end position="199"/>
    </location>
</feature>
<dbReference type="HOGENOM" id="CLU_350294_0_0_1"/>
<accession>A0A0D2AAP9</accession>
<feature type="compositionally biased region" description="Polar residues" evidence="1">
    <location>
        <begin position="573"/>
        <end position="591"/>
    </location>
</feature>
<feature type="region of interest" description="Disordered" evidence="1">
    <location>
        <begin position="1"/>
        <end position="54"/>
    </location>
</feature>
<proteinExistence type="predicted"/>
<protein>
    <submittedName>
        <fullName evidence="2">Uncharacterized protein</fullName>
    </submittedName>
</protein>
<feature type="region of interest" description="Disordered" evidence="1">
    <location>
        <begin position="694"/>
        <end position="804"/>
    </location>
</feature>
<feature type="region of interest" description="Disordered" evidence="1">
    <location>
        <begin position="251"/>
        <end position="323"/>
    </location>
</feature>